<reference evidence="2 4" key="1">
    <citation type="submission" date="2016-10" db="EMBL/GenBank/DDBJ databases">
        <authorList>
            <person name="Varghese N."/>
            <person name="Submissions S."/>
        </authorList>
    </citation>
    <scope>NUCLEOTIDE SEQUENCE [LARGE SCALE GENOMIC DNA]</scope>
    <source>
        <strain evidence="2 4">GMCC 1.11211</strain>
    </source>
</reference>
<organism evidence="3 5">
    <name type="scientific">Cryobacterium levicorallinum</name>
    <dbReference type="NCBI Taxonomy" id="995038"/>
    <lineage>
        <taxon>Bacteria</taxon>
        <taxon>Bacillati</taxon>
        <taxon>Actinomycetota</taxon>
        <taxon>Actinomycetes</taxon>
        <taxon>Micrococcales</taxon>
        <taxon>Microbacteriaceae</taxon>
        <taxon>Cryobacterium</taxon>
    </lineage>
</organism>
<evidence type="ECO:0000313" key="3">
    <source>
        <dbReference type="EMBL" id="TFB82661.1"/>
    </source>
</evidence>
<dbReference type="AlphaFoldDB" id="A0A1I3A594"/>
<dbReference type="Proteomes" id="UP000199681">
    <property type="component" value="Unassembled WGS sequence"/>
</dbReference>
<gene>
    <name evidence="3" type="ORF">E3O11_12265</name>
    <name evidence="2" type="ORF">SAMN05216274_105185</name>
</gene>
<dbReference type="EMBL" id="SOFE01000023">
    <property type="protein sequence ID" value="TFB82661.1"/>
    <property type="molecule type" value="Genomic_DNA"/>
</dbReference>
<proteinExistence type="predicted"/>
<keyword evidence="1" id="KW-0812">Transmembrane</keyword>
<dbReference type="Proteomes" id="UP000297963">
    <property type="component" value="Unassembled WGS sequence"/>
</dbReference>
<reference evidence="3 5" key="2">
    <citation type="submission" date="2019-03" db="EMBL/GenBank/DDBJ databases">
        <title>Genomics of glacier-inhabiting Cryobacterium strains.</title>
        <authorList>
            <person name="Liu Q."/>
            <person name="Xin Y.-H."/>
        </authorList>
    </citation>
    <scope>NUCLEOTIDE SEQUENCE [LARGE SCALE GENOMIC DNA]</scope>
    <source>
        <strain evidence="3 5">Hh34</strain>
    </source>
</reference>
<keyword evidence="1" id="KW-0472">Membrane</keyword>
<evidence type="ECO:0000256" key="1">
    <source>
        <dbReference type="SAM" id="Phobius"/>
    </source>
</evidence>
<evidence type="ECO:0000313" key="2">
    <source>
        <dbReference type="EMBL" id="SFH44909.1"/>
    </source>
</evidence>
<name>A0A1I3A594_9MICO</name>
<accession>A0A1I3A594</accession>
<sequence length="112" mass="10889">MTGAGRPATLSSFKAESTATFVKAADANGGIALNVALPSDASGSYAVTGTDGTTIGTATLTVAAVDAGTGTGLAHTGYEAPLLLIWGAAGALMLGIALAVVLSIVRRQRANA</sequence>
<dbReference type="EMBL" id="FOPW01000005">
    <property type="protein sequence ID" value="SFH44909.1"/>
    <property type="molecule type" value="Genomic_DNA"/>
</dbReference>
<keyword evidence="4" id="KW-1185">Reference proteome</keyword>
<keyword evidence="1" id="KW-1133">Transmembrane helix</keyword>
<comment type="caution">
    <text evidence="3">The sequence shown here is derived from an EMBL/GenBank/DDBJ whole genome shotgun (WGS) entry which is preliminary data.</text>
</comment>
<protein>
    <submittedName>
        <fullName evidence="3">Uncharacterized protein</fullName>
    </submittedName>
</protein>
<dbReference type="RefSeq" id="WP_092449139.1">
    <property type="nucleotide sequence ID" value="NZ_BKAC01000004.1"/>
</dbReference>
<evidence type="ECO:0000313" key="4">
    <source>
        <dbReference type="Proteomes" id="UP000199681"/>
    </source>
</evidence>
<feature type="transmembrane region" description="Helical" evidence="1">
    <location>
        <begin position="83"/>
        <end position="105"/>
    </location>
</feature>
<evidence type="ECO:0000313" key="5">
    <source>
        <dbReference type="Proteomes" id="UP000297963"/>
    </source>
</evidence>